<dbReference type="Pfam" id="PF00400">
    <property type="entry name" value="WD40"/>
    <property type="match status" value="6"/>
</dbReference>
<dbReference type="Gene3D" id="3.40.50.300">
    <property type="entry name" value="P-loop containing nucleotide triphosphate hydrolases"/>
    <property type="match status" value="1"/>
</dbReference>
<keyword evidence="1 3" id="KW-0853">WD repeat</keyword>
<dbReference type="PANTHER" id="PTHR19848">
    <property type="entry name" value="WD40 REPEAT PROTEIN"/>
    <property type="match status" value="1"/>
</dbReference>
<dbReference type="SUPFAM" id="SSF50978">
    <property type="entry name" value="WD40 repeat-like"/>
    <property type="match status" value="1"/>
</dbReference>
<reference evidence="5 6" key="1">
    <citation type="submission" date="2016-07" db="EMBL/GenBank/DDBJ databases">
        <title>Draft genome of the white-rot fungus Obba rivulosa 3A-2.</title>
        <authorList>
            <consortium name="DOE Joint Genome Institute"/>
            <person name="Miettinen O."/>
            <person name="Riley R."/>
            <person name="Acob R."/>
            <person name="Barry K."/>
            <person name="Cullen D."/>
            <person name="De Vries R."/>
            <person name="Hainaut M."/>
            <person name="Hatakka A."/>
            <person name="Henrissat B."/>
            <person name="Hilden K."/>
            <person name="Kuo R."/>
            <person name="Labutti K."/>
            <person name="Lipzen A."/>
            <person name="Makela M.R."/>
            <person name="Sandor L."/>
            <person name="Spatafora J.W."/>
            <person name="Grigoriev I.V."/>
            <person name="Hibbett D.S."/>
        </authorList>
    </citation>
    <scope>NUCLEOTIDE SEQUENCE [LARGE SCALE GENOMIC DNA]</scope>
    <source>
        <strain evidence="5 6">3A-2</strain>
    </source>
</reference>
<dbReference type="InterPro" id="IPR056884">
    <property type="entry name" value="NPHP3-like_N"/>
</dbReference>
<evidence type="ECO:0000313" key="6">
    <source>
        <dbReference type="Proteomes" id="UP000250043"/>
    </source>
</evidence>
<feature type="repeat" description="WD" evidence="3">
    <location>
        <begin position="801"/>
        <end position="842"/>
    </location>
</feature>
<evidence type="ECO:0000313" key="5">
    <source>
        <dbReference type="EMBL" id="OCH91393.1"/>
    </source>
</evidence>
<sequence>MNGRHDETIDAILDAAKSALDAAGPAISMIPGHFGGLNVAIGSLSKIIDMIQKTRENDSTRDELAHKLKRLADIIKNSTDEIQKRLSARDAPSGEKPGLVVVQGGPLAELLSRIDALDQTLQPLASLAEKLQLKLFLLRCLQYKRNARVLASLKSGIDEAISDFEFRGHIKIDTLISEVAVAMIQVQAGVVRIEKNQVAEEESRILEKLERADAHYQSYHNRDKEGVHPGTRQDLLREISEWVRGAKDVHPVYILSGAAGTGKSTIALEMAKRLDKEKLLGASFFFNRGEESLSCTRLVFTTIAHQLAITQPRLRQHIIRGARKHVESGHLSQMEFQAADLLEQPLKDVPGDHPPVVFILDAVDECTDRPPILISKMLNLLLQIASSVPFPLRILVTTRPEKHIQEVFLSPKFHDAVNIKRLHDIPPSIVTVDITRYLQDRIRDMLPETFVKAHRDAASCIAERANGLFIYAKTAVDFLSAHPRDADESLKILLSNEPTEEEAEFYEQLDKLYLAILRQSFQTFKNTARKARVQIVLGTIALLQEYMSPKAMAGLLQVPVDHILSVVENIESVVIRDTDDSQNGKLRPLHATFPQYLTHRQRCVDPDFYIDPAVHHGRLALACLNVLLGPQVLQRNPCQLEYPTRFKKGAAKSALRLDVHVPEHVEYACLHWAAHLQEADSRAEIQAAIDAFCSDKVLLWLEVLSYLDRLDIAVRTLLIARVWYEKHSPENIETTEILHDALRFVLEFFDIINICPEQIYVSALPQIPTCTLAKRHATRAEGEMKLITARDSHWGPCLRVIETQRGRLIGVKFHPNGQYIASCALHGQVDLWDATSGVHLMATSDYPGADSFDVSWEDRHVVSCWRGGNDVYFFNGEAGGQTQYLNSAENRLNSVAFTHDGLKFLTPVLDDFRVLVWDAQKLEVSSTIICERMISTPITFSMDGQRATSGSSRDVCIWDADKGTLLKLLVGHTDDVLSTVFFPDGNHVASGARDGTIRIWDVETEECLHVLPHSGPVNQVVVSPRGDLIASGSDMVRLWDARNPKCLATFQGHSSSVTSVSFSPTGDHLISGSWDGTVRIWDITDLTSEAATPPGHNATVTCLAFSNENDMVASGSADRRIIVWDTSSGKRLKTFEGHDSTIVDVAFSPDGKRLISTASHDRSRVWDIESGKMVMTINHRDAYLASYSPDGKWIVTGRRSLQSNPSSAASQADHSDLRLFRASDGLFEKDFNVATNVRNLILERLEFSSDSTLVYAVCTSSAVYAFDIRTGQAEPASNMKRSKPTQGEFMASPWDGWISLLGADHRTYPVCWLESSRRPAPVVYMGRLGMYMSKGHHLAIGSGTGRITLLDIFGAVSTISLAS</sequence>
<dbReference type="InterPro" id="IPR036322">
    <property type="entry name" value="WD40_repeat_dom_sf"/>
</dbReference>
<organism evidence="5 6">
    <name type="scientific">Obba rivulosa</name>
    <dbReference type="NCBI Taxonomy" id="1052685"/>
    <lineage>
        <taxon>Eukaryota</taxon>
        <taxon>Fungi</taxon>
        <taxon>Dikarya</taxon>
        <taxon>Basidiomycota</taxon>
        <taxon>Agaricomycotina</taxon>
        <taxon>Agaricomycetes</taxon>
        <taxon>Polyporales</taxon>
        <taxon>Gelatoporiaceae</taxon>
        <taxon>Obba</taxon>
    </lineage>
</organism>
<accession>A0A8E2DNT8</accession>
<dbReference type="InterPro" id="IPR015943">
    <property type="entry name" value="WD40/YVTN_repeat-like_dom_sf"/>
</dbReference>
<dbReference type="OrthoDB" id="2804352at2759"/>
<feature type="repeat" description="WD" evidence="3">
    <location>
        <begin position="1050"/>
        <end position="1091"/>
    </location>
</feature>
<dbReference type="InterPro" id="IPR001680">
    <property type="entry name" value="WD40_rpt"/>
</dbReference>
<dbReference type="InterPro" id="IPR020472">
    <property type="entry name" value="WD40_PAC1"/>
</dbReference>
<dbReference type="SMART" id="SM00320">
    <property type="entry name" value="WD40"/>
    <property type="match status" value="8"/>
</dbReference>
<dbReference type="Gene3D" id="2.130.10.10">
    <property type="entry name" value="YVTN repeat-like/Quinoprotein amine dehydrogenase"/>
    <property type="match status" value="4"/>
</dbReference>
<feature type="domain" description="NACHT" evidence="4">
    <location>
        <begin position="251"/>
        <end position="400"/>
    </location>
</feature>
<evidence type="ECO:0000256" key="1">
    <source>
        <dbReference type="ARBA" id="ARBA00022574"/>
    </source>
</evidence>
<dbReference type="SUPFAM" id="SSF52540">
    <property type="entry name" value="P-loop containing nucleoside triphosphate hydrolases"/>
    <property type="match status" value="1"/>
</dbReference>
<gene>
    <name evidence="5" type="ORF">OBBRIDRAFT_834258</name>
</gene>
<dbReference type="PROSITE" id="PS50082">
    <property type="entry name" value="WD_REPEATS_2"/>
    <property type="match status" value="5"/>
</dbReference>
<feature type="repeat" description="WD" evidence="3">
    <location>
        <begin position="969"/>
        <end position="1010"/>
    </location>
</feature>
<dbReference type="InterPro" id="IPR011047">
    <property type="entry name" value="Quinoprotein_ADH-like_sf"/>
</dbReference>
<evidence type="ECO:0000259" key="4">
    <source>
        <dbReference type="PROSITE" id="PS50837"/>
    </source>
</evidence>
<proteinExistence type="predicted"/>
<dbReference type="CDD" id="cd21037">
    <property type="entry name" value="MLKL_NTD"/>
    <property type="match status" value="1"/>
</dbReference>
<dbReference type="PROSITE" id="PS50837">
    <property type="entry name" value="NACHT"/>
    <property type="match status" value="1"/>
</dbReference>
<dbReference type="SUPFAM" id="SSF50998">
    <property type="entry name" value="Quinoprotein alcohol dehydrogenase-like"/>
    <property type="match status" value="1"/>
</dbReference>
<dbReference type="Pfam" id="PF24883">
    <property type="entry name" value="NPHP3_N"/>
    <property type="match status" value="1"/>
</dbReference>
<evidence type="ECO:0000256" key="2">
    <source>
        <dbReference type="ARBA" id="ARBA00022737"/>
    </source>
</evidence>
<dbReference type="PANTHER" id="PTHR19848:SF8">
    <property type="entry name" value="F-BOX AND WD REPEAT DOMAIN CONTAINING 7"/>
    <property type="match status" value="1"/>
</dbReference>
<dbReference type="PROSITE" id="PS50294">
    <property type="entry name" value="WD_REPEATS_REGION"/>
    <property type="match status" value="4"/>
</dbReference>
<dbReference type="Proteomes" id="UP000250043">
    <property type="component" value="Unassembled WGS sequence"/>
</dbReference>
<evidence type="ECO:0000256" key="3">
    <source>
        <dbReference type="PROSITE-ProRule" id="PRU00221"/>
    </source>
</evidence>
<keyword evidence="6" id="KW-1185">Reference proteome</keyword>
<dbReference type="EMBL" id="KV722386">
    <property type="protein sequence ID" value="OCH91393.1"/>
    <property type="molecule type" value="Genomic_DNA"/>
</dbReference>
<name>A0A8E2DNT8_9APHY</name>
<feature type="repeat" description="WD" evidence="3">
    <location>
        <begin position="1135"/>
        <end position="1176"/>
    </location>
</feature>
<protein>
    <submittedName>
        <fullName evidence="5">WD40 repeat-like protein</fullName>
    </submittedName>
</protein>
<dbReference type="PROSITE" id="PS00678">
    <property type="entry name" value="WD_REPEATS_1"/>
    <property type="match status" value="3"/>
</dbReference>
<dbReference type="InterPro" id="IPR027417">
    <property type="entry name" value="P-loop_NTPase"/>
</dbReference>
<keyword evidence="2" id="KW-0677">Repeat</keyword>
<dbReference type="InterPro" id="IPR019775">
    <property type="entry name" value="WD40_repeat_CS"/>
</dbReference>
<dbReference type="InterPro" id="IPR059179">
    <property type="entry name" value="MLKL-like_MCAfunc"/>
</dbReference>
<dbReference type="CDD" id="cd00200">
    <property type="entry name" value="WD40"/>
    <property type="match status" value="1"/>
</dbReference>
<dbReference type="InterPro" id="IPR007111">
    <property type="entry name" value="NACHT_NTPase"/>
</dbReference>
<dbReference type="SMART" id="SM00382">
    <property type="entry name" value="AAA"/>
    <property type="match status" value="1"/>
</dbReference>
<feature type="repeat" description="WD" evidence="3">
    <location>
        <begin position="1093"/>
        <end position="1134"/>
    </location>
</feature>
<dbReference type="PRINTS" id="PR00320">
    <property type="entry name" value="GPROTEINBRPT"/>
</dbReference>
<dbReference type="InterPro" id="IPR003593">
    <property type="entry name" value="AAA+_ATPase"/>
</dbReference>